<proteinExistence type="predicted"/>
<comment type="caution">
    <text evidence="2">The sequence shown here is derived from an EMBL/GenBank/DDBJ whole genome shotgun (WGS) entry which is preliminary data.</text>
</comment>
<accession>A0A6G0U130</accession>
<name>A0A6G0U130_APHGL</name>
<sequence>MIASRARDRPRRRYHNRSTDGDFDRGTTTTRLVFYDGDRSTSCAIPSSTHGRVTRVVCARAAHRNDSTRTPHHIVLFFIDTIKIILTQKKRRRVILQYYTVIDFICIYIKTARHMRHEFYYCTNAGRITRNRAAAGGRRWNSTRRRHNRSYLHRSGNSTPPVSAVISAAAVVISDICFRYFC</sequence>
<feature type="region of interest" description="Disordered" evidence="1">
    <location>
        <begin position="1"/>
        <end position="23"/>
    </location>
</feature>
<dbReference type="AlphaFoldDB" id="A0A6G0U130"/>
<reference evidence="2 3" key="1">
    <citation type="submission" date="2019-08" db="EMBL/GenBank/DDBJ databases">
        <title>The genome of the soybean aphid Biotype 1, its phylome, world population structure and adaptation to the North American continent.</title>
        <authorList>
            <person name="Giordano R."/>
            <person name="Donthu R.K."/>
            <person name="Hernandez A.G."/>
            <person name="Wright C.L."/>
            <person name="Zimin A.V."/>
        </authorList>
    </citation>
    <scope>NUCLEOTIDE SEQUENCE [LARGE SCALE GENOMIC DNA]</scope>
    <source>
        <tissue evidence="2">Whole aphids</tissue>
    </source>
</reference>
<protein>
    <submittedName>
        <fullName evidence="2">Uncharacterized protein</fullName>
    </submittedName>
</protein>
<keyword evidence="3" id="KW-1185">Reference proteome</keyword>
<organism evidence="2 3">
    <name type="scientific">Aphis glycines</name>
    <name type="common">Soybean aphid</name>
    <dbReference type="NCBI Taxonomy" id="307491"/>
    <lineage>
        <taxon>Eukaryota</taxon>
        <taxon>Metazoa</taxon>
        <taxon>Ecdysozoa</taxon>
        <taxon>Arthropoda</taxon>
        <taxon>Hexapoda</taxon>
        <taxon>Insecta</taxon>
        <taxon>Pterygota</taxon>
        <taxon>Neoptera</taxon>
        <taxon>Paraneoptera</taxon>
        <taxon>Hemiptera</taxon>
        <taxon>Sternorrhyncha</taxon>
        <taxon>Aphidomorpha</taxon>
        <taxon>Aphidoidea</taxon>
        <taxon>Aphididae</taxon>
        <taxon>Aphidini</taxon>
        <taxon>Aphis</taxon>
        <taxon>Aphis</taxon>
    </lineage>
</organism>
<evidence type="ECO:0000313" key="3">
    <source>
        <dbReference type="Proteomes" id="UP000475862"/>
    </source>
</evidence>
<gene>
    <name evidence="2" type="ORF">AGLY_002554</name>
</gene>
<evidence type="ECO:0000313" key="2">
    <source>
        <dbReference type="EMBL" id="KAE9542643.1"/>
    </source>
</evidence>
<dbReference type="EMBL" id="VYZN01000009">
    <property type="protein sequence ID" value="KAE9542643.1"/>
    <property type="molecule type" value="Genomic_DNA"/>
</dbReference>
<dbReference type="Proteomes" id="UP000475862">
    <property type="component" value="Unassembled WGS sequence"/>
</dbReference>
<evidence type="ECO:0000256" key="1">
    <source>
        <dbReference type="SAM" id="MobiDB-lite"/>
    </source>
</evidence>